<dbReference type="PANTHER" id="PTHR32305:SF15">
    <property type="entry name" value="PROTEIN RHSA-RELATED"/>
    <property type="match status" value="1"/>
</dbReference>
<dbReference type="EMBL" id="CAHJWF010000516">
    <property type="protein sequence ID" value="CAB5508037.1"/>
    <property type="molecule type" value="Genomic_DNA"/>
</dbReference>
<dbReference type="PANTHER" id="PTHR32305">
    <property type="match status" value="1"/>
</dbReference>
<dbReference type="InterPro" id="IPR050708">
    <property type="entry name" value="T6SS_VgrG/RHS"/>
</dbReference>
<dbReference type="InterPro" id="IPR022385">
    <property type="entry name" value="Rhs_assc_core"/>
</dbReference>
<organism evidence="1 2">
    <name type="scientific">Bathymodiolus thermophilus thioautotrophic gill symbiont</name>
    <dbReference type="NCBI Taxonomy" id="2360"/>
    <lineage>
        <taxon>Bacteria</taxon>
        <taxon>Pseudomonadati</taxon>
        <taxon>Pseudomonadota</taxon>
        <taxon>Gammaproteobacteria</taxon>
        <taxon>sulfur-oxidizing symbionts</taxon>
    </lineage>
</organism>
<sequence length="519" mass="59816">MNLLEPYRQTYTYDTGNNLINLSHQTNSSTWQQTLTIHPNSNRGTENNNQNNFDTNGNLLNLNDIGNLKWHYNNTLNKLTKADKSNTTQYYVYDYQDRRVRIVIKSNHQAQSQRDYLPSLDLSTNQAKQQTGTLHIGTHIISKSSKDNTQNPNQTRYQLTSHLQSNALELDDKAQTLSYEHYYPYGSTTLIAGKDKAQVQQKRYRYTGKERDDSSGLSYYGARYLAPWLTRWISPDSAGSVDGLNLYVYVGNNPLKYRDPTGHVKVYQVDRKVYSNRHLPYNEIDILSPIEGTYQNNNLFYFPEAYERLENIVKTYPADKFNLLNTNTEFSIESEESSNGELIIQAYSYPPFDYFTNIMNFSTGELVFNSNLKNEHKDHRSGLNATEVTSYQYLGMTKIAGALNMLPKTILRQSITNPSTNEAIEIYLADRNYSNFYRNFLIKSDNGRSSLRISNTFSLKVASVELEAMGNNIRLYLKPKMPLISAEEPLPPRGDMHEYFAPDSRLSRIRRQTCHCTIS</sequence>
<name>A0ABN7GDZ8_9GAMM</name>
<dbReference type="Proteomes" id="UP000626656">
    <property type="component" value="Unassembled WGS sequence"/>
</dbReference>
<evidence type="ECO:0000313" key="2">
    <source>
        <dbReference type="Proteomes" id="UP000626656"/>
    </source>
</evidence>
<evidence type="ECO:0000313" key="1">
    <source>
        <dbReference type="EMBL" id="CAB5508037.1"/>
    </source>
</evidence>
<reference evidence="1 2" key="1">
    <citation type="submission" date="2020-05" db="EMBL/GenBank/DDBJ databases">
        <authorList>
            <person name="Petersen J."/>
            <person name="Sayavedra L."/>
        </authorList>
    </citation>
    <scope>NUCLEOTIDE SEQUENCE [LARGE SCALE GENOMIC DNA]</scope>
    <source>
        <strain evidence="1">B azoricus SOX ET2 1586I</strain>
    </source>
</reference>
<dbReference type="NCBIfam" id="TIGR03696">
    <property type="entry name" value="Rhs_assc_core"/>
    <property type="match status" value="1"/>
</dbReference>
<dbReference type="Gene3D" id="2.180.10.10">
    <property type="entry name" value="RHS repeat-associated core"/>
    <property type="match status" value="1"/>
</dbReference>
<accession>A0ABN7GDZ8</accession>
<gene>
    <name evidence="1" type="ORF">AZO1586I_2312</name>
</gene>
<protein>
    <recommendedName>
        <fullName evidence="3">Insecticidal toxin complex protein</fullName>
    </recommendedName>
</protein>
<dbReference type="RefSeq" id="WP_237731722.1">
    <property type="nucleotide sequence ID" value="NZ_CAHJWF010000516.1"/>
</dbReference>
<comment type="caution">
    <text evidence="1">The sequence shown here is derived from an EMBL/GenBank/DDBJ whole genome shotgun (WGS) entry which is preliminary data.</text>
</comment>
<keyword evidence="2" id="KW-1185">Reference proteome</keyword>
<evidence type="ECO:0008006" key="3">
    <source>
        <dbReference type="Google" id="ProtNLM"/>
    </source>
</evidence>
<proteinExistence type="predicted"/>